<reference evidence="3" key="1">
    <citation type="journal article" date="2023" name="Commun. Biol.">
        <title>Genome analysis of Parmales, the sister group of diatoms, reveals the evolutionary specialization of diatoms from phago-mixotrophs to photoautotrophs.</title>
        <authorList>
            <person name="Ban H."/>
            <person name="Sato S."/>
            <person name="Yoshikawa S."/>
            <person name="Yamada K."/>
            <person name="Nakamura Y."/>
            <person name="Ichinomiya M."/>
            <person name="Sato N."/>
            <person name="Blanc-Mathieu R."/>
            <person name="Endo H."/>
            <person name="Kuwata A."/>
            <person name="Ogata H."/>
        </authorList>
    </citation>
    <scope>NUCLEOTIDE SEQUENCE [LARGE SCALE GENOMIC DNA]</scope>
</reference>
<dbReference type="OrthoDB" id="10490147at2759"/>
<proteinExistence type="predicted"/>
<dbReference type="Proteomes" id="UP001165065">
    <property type="component" value="Unassembled WGS sequence"/>
</dbReference>
<gene>
    <name evidence="2" type="ORF">TrCOL_g6309</name>
</gene>
<keyword evidence="3" id="KW-1185">Reference proteome</keyword>
<feature type="compositionally biased region" description="Basic and acidic residues" evidence="1">
    <location>
        <begin position="215"/>
        <end position="243"/>
    </location>
</feature>
<protein>
    <submittedName>
        <fullName evidence="2">Uncharacterized protein</fullName>
    </submittedName>
</protein>
<name>A0A9W7L9P1_9STRA</name>
<evidence type="ECO:0000256" key="1">
    <source>
        <dbReference type="SAM" id="MobiDB-lite"/>
    </source>
</evidence>
<comment type="caution">
    <text evidence="2">The sequence shown here is derived from an EMBL/GenBank/DDBJ whole genome shotgun (WGS) entry which is preliminary data.</text>
</comment>
<dbReference type="EMBL" id="BRYA01000179">
    <property type="protein sequence ID" value="GMI42702.1"/>
    <property type="molecule type" value="Genomic_DNA"/>
</dbReference>
<accession>A0A9W7L9P1</accession>
<dbReference type="AlphaFoldDB" id="A0A9W7L9P1"/>
<evidence type="ECO:0000313" key="2">
    <source>
        <dbReference type="EMBL" id="GMI42702.1"/>
    </source>
</evidence>
<organism evidence="2 3">
    <name type="scientific">Triparma columacea</name>
    <dbReference type="NCBI Taxonomy" id="722753"/>
    <lineage>
        <taxon>Eukaryota</taxon>
        <taxon>Sar</taxon>
        <taxon>Stramenopiles</taxon>
        <taxon>Ochrophyta</taxon>
        <taxon>Bolidophyceae</taxon>
        <taxon>Parmales</taxon>
        <taxon>Triparmaceae</taxon>
        <taxon>Triparma</taxon>
    </lineage>
</organism>
<evidence type="ECO:0000313" key="3">
    <source>
        <dbReference type="Proteomes" id="UP001165065"/>
    </source>
</evidence>
<sequence>MATLTCYIPTHHRRSTNLGAHLRTACAHSCHTFRTCPEVLSSTRGAHGCEKKGVVIERAVDDSHVTKEGVWIGVIGGAVGRGMLDLEAVNRIEDGFKEESRLSIKSISIDKFADLIPPPPPSSPCPITVVISHLHPVSSSPSTPIFTKLPLHVLSRCDHIVHVHTPPISDPWAKINPETALGITLSHVCLWMGMDEFESSGFKFQQGDSLGGSKSRGERRGGQEVEAEQRRKREEREQRRDEAEVYLDGNLDGSYIDYADY</sequence>
<feature type="region of interest" description="Disordered" evidence="1">
    <location>
        <begin position="204"/>
        <end position="244"/>
    </location>
</feature>